<sequence length="142" mass="15884">MVNNTTNVSAYSGQPPSEAGNKRIHIEGGPLYAVTDVLSLLDAGDEQTVLWTRKCVANVQQLAYDISDVRALLKQALTGGQYLKSEWCVQKPTGPWAACDSYRLQRTEWIERAHKEMHIEYYVKYAIGKTGKLLLLVSCHIS</sequence>
<protein>
    <submittedName>
        <fullName evidence="2">Uncharacterized protein</fullName>
    </submittedName>
</protein>
<feature type="compositionally biased region" description="Polar residues" evidence="1">
    <location>
        <begin position="1"/>
        <end position="15"/>
    </location>
</feature>
<dbReference type="Proteomes" id="UP001254564">
    <property type="component" value="Unassembled WGS sequence"/>
</dbReference>
<dbReference type="RefSeq" id="WP_309656326.1">
    <property type="nucleotide sequence ID" value="NZ_JARWAN010000016.1"/>
</dbReference>
<reference evidence="2 3" key="1">
    <citation type="submission" date="2023-04" db="EMBL/GenBank/DDBJ databases">
        <title>A long-awaited taxogenomic arrangement of the family Halomonadaceae.</title>
        <authorList>
            <person name="De La Haba R."/>
            <person name="Chuvochina M."/>
            <person name="Wittouck S."/>
            <person name="Arahal D.R."/>
            <person name="Sanchez-Porro C."/>
            <person name="Hugenholtz P."/>
            <person name="Ventosa A."/>
        </authorList>
    </citation>
    <scope>NUCLEOTIDE SEQUENCE [LARGE SCALE GENOMIC DNA]</scope>
    <source>
        <strain evidence="2 3">DSM 21020</strain>
    </source>
</reference>
<evidence type="ECO:0000313" key="3">
    <source>
        <dbReference type="Proteomes" id="UP001254564"/>
    </source>
</evidence>
<dbReference type="EMBL" id="JARWAN010000016">
    <property type="protein sequence ID" value="MDR5899442.1"/>
    <property type="molecule type" value="Genomic_DNA"/>
</dbReference>
<proteinExistence type="predicted"/>
<evidence type="ECO:0000256" key="1">
    <source>
        <dbReference type="SAM" id="MobiDB-lite"/>
    </source>
</evidence>
<name>A0ABU1H6Y3_9GAMM</name>
<feature type="region of interest" description="Disordered" evidence="1">
    <location>
        <begin position="1"/>
        <end position="22"/>
    </location>
</feature>
<accession>A0ABU1H6Y3</accession>
<organism evidence="2 3">
    <name type="scientific">Vreelandella vilamensis</name>
    <dbReference type="NCBI Taxonomy" id="531309"/>
    <lineage>
        <taxon>Bacteria</taxon>
        <taxon>Pseudomonadati</taxon>
        <taxon>Pseudomonadota</taxon>
        <taxon>Gammaproteobacteria</taxon>
        <taxon>Oceanospirillales</taxon>
        <taxon>Halomonadaceae</taxon>
        <taxon>Vreelandella</taxon>
    </lineage>
</organism>
<comment type="caution">
    <text evidence="2">The sequence shown here is derived from an EMBL/GenBank/DDBJ whole genome shotgun (WGS) entry which is preliminary data.</text>
</comment>
<keyword evidence="3" id="KW-1185">Reference proteome</keyword>
<evidence type="ECO:0000313" key="2">
    <source>
        <dbReference type="EMBL" id="MDR5899442.1"/>
    </source>
</evidence>
<gene>
    <name evidence="2" type="ORF">QC823_10625</name>
</gene>